<organism evidence="2 3">
    <name type="scientific">Cellulomonas phragmiteti</name>
    <dbReference type="NCBI Taxonomy" id="478780"/>
    <lineage>
        <taxon>Bacteria</taxon>
        <taxon>Bacillati</taxon>
        <taxon>Actinomycetota</taxon>
        <taxon>Actinomycetes</taxon>
        <taxon>Micrococcales</taxon>
        <taxon>Cellulomonadaceae</taxon>
        <taxon>Cellulomonas</taxon>
    </lineage>
</organism>
<feature type="transmembrane region" description="Helical" evidence="1">
    <location>
        <begin position="66"/>
        <end position="85"/>
    </location>
</feature>
<evidence type="ECO:0000256" key="1">
    <source>
        <dbReference type="SAM" id="Phobius"/>
    </source>
</evidence>
<evidence type="ECO:0008006" key="4">
    <source>
        <dbReference type="Google" id="ProtNLM"/>
    </source>
</evidence>
<keyword evidence="1" id="KW-0812">Transmembrane</keyword>
<evidence type="ECO:0000313" key="2">
    <source>
        <dbReference type="EMBL" id="GIG39297.1"/>
    </source>
</evidence>
<keyword evidence="1" id="KW-0472">Membrane</keyword>
<protein>
    <recommendedName>
        <fullName evidence="4">Integral membrane protein</fullName>
    </recommendedName>
</protein>
<dbReference type="InterPro" id="IPR045393">
    <property type="entry name" value="DUF6518"/>
</dbReference>
<evidence type="ECO:0000313" key="3">
    <source>
        <dbReference type="Proteomes" id="UP000614741"/>
    </source>
</evidence>
<proteinExistence type="predicted"/>
<keyword evidence="1" id="KW-1133">Transmembrane helix</keyword>
<gene>
    <name evidence="2" type="ORF">Cph01nite_10590</name>
</gene>
<feature type="transmembrane region" description="Helical" evidence="1">
    <location>
        <begin position="156"/>
        <end position="179"/>
    </location>
</feature>
<feature type="transmembrane region" description="Helical" evidence="1">
    <location>
        <begin position="40"/>
        <end position="60"/>
    </location>
</feature>
<comment type="caution">
    <text evidence="2">The sequence shown here is derived from an EMBL/GenBank/DDBJ whole genome shotgun (WGS) entry which is preliminary data.</text>
</comment>
<feature type="transmembrane region" description="Helical" evidence="1">
    <location>
        <begin position="125"/>
        <end position="144"/>
    </location>
</feature>
<accession>A0ABQ4DIW6</accession>
<dbReference type="Pfam" id="PF20128">
    <property type="entry name" value="DUF6518"/>
    <property type="match status" value="1"/>
</dbReference>
<dbReference type="EMBL" id="BONP01000004">
    <property type="protein sequence ID" value="GIG39297.1"/>
    <property type="molecule type" value="Genomic_DNA"/>
</dbReference>
<sequence length="238" mass="24145">MIATTPHPDARETAARPAAPAVFPAVPAARDSAASLRSTVAAAAVALALGLAVGVATSFLQTWLPTPFTALANAVAPWLVAPFLVGLRLARGWWGATLLGLLACLAQVPGYYLTADLRGFPVGTTFVLVWTVAAVVGGPVLGAVGRLHRTSTGRLAGLAPATVAAVWLAEAVVTYALVLGYYGEAAVHATIGVVLLVLLARSRGQLRPALVWAVPVLALGAVAFHALTAVTGSGLPIL</sequence>
<feature type="transmembrane region" description="Helical" evidence="1">
    <location>
        <begin position="92"/>
        <end position="113"/>
    </location>
</feature>
<dbReference type="Proteomes" id="UP000614741">
    <property type="component" value="Unassembled WGS sequence"/>
</dbReference>
<keyword evidence="3" id="KW-1185">Reference proteome</keyword>
<name>A0ABQ4DIW6_9CELL</name>
<feature type="transmembrane region" description="Helical" evidence="1">
    <location>
        <begin position="209"/>
        <end position="230"/>
    </location>
</feature>
<reference evidence="2 3" key="1">
    <citation type="submission" date="2021-01" db="EMBL/GenBank/DDBJ databases">
        <title>Whole genome shotgun sequence of Cellulomonas phragmiteti NBRC 110785.</title>
        <authorList>
            <person name="Komaki H."/>
            <person name="Tamura T."/>
        </authorList>
    </citation>
    <scope>NUCLEOTIDE SEQUENCE [LARGE SCALE GENOMIC DNA]</scope>
    <source>
        <strain evidence="2 3">NBRC 110785</strain>
    </source>
</reference>
<feature type="transmembrane region" description="Helical" evidence="1">
    <location>
        <begin position="185"/>
        <end position="202"/>
    </location>
</feature>
<dbReference type="RefSeq" id="WP_203671876.1">
    <property type="nucleotide sequence ID" value="NZ_BONP01000004.1"/>
</dbReference>